<evidence type="ECO:0000313" key="3">
    <source>
        <dbReference type="Proteomes" id="UP000745764"/>
    </source>
</evidence>
<gene>
    <name evidence="2" type="ORF">AWRI4620_LOCUS8378</name>
</gene>
<evidence type="ECO:0000256" key="1">
    <source>
        <dbReference type="SAM" id="MobiDB-lite"/>
    </source>
</evidence>
<comment type="caution">
    <text evidence="2">The sequence shown here is derived from an EMBL/GenBank/DDBJ whole genome shotgun (WGS) entry which is preliminary data.</text>
</comment>
<feature type="region of interest" description="Disordered" evidence="1">
    <location>
        <begin position="1"/>
        <end position="44"/>
    </location>
</feature>
<reference evidence="2" key="1">
    <citation type="submission" date="2020-06" db="EMBL/GenBank/DDBJ databases">
        <authorList>
            <person name="Onetto C."/>
        </authorList>
    </citation>
    <scope>NUCLEOTIDE SEQUENCE</scope>
</reference>
<feature type="compositionally biased region" description="Acidic residues" evidence="1">
    <location>
        <begin position="24"/>
        <end position="36"/>
    </location>
</feature>
<proteinExistence type="predicted"/>
<dbReference type="Gene3D" id="3.40.50.300">
    <property type="entry name" value="P-loop containing nucleotide triphosphate hydrolases"/>
    <property type="match status" value="1"/>
</dbReference>
<keyword evidence="3" id="KW-1185">Reference proteome</keyword>
<dbReference type="EMBL" id="CAINUL010000017">
    <property type="protein sequence ID" value="CAD0114123.1"/>
    <property type="molecule type" value="Genomic_DNA"/>
</dbReference>
<sequence>MSDSSSPPPSPTRNISDAKRVEDDVLTEPSTEDEISSDVPDAEKDTVVVESLDDQDNEGLQLRAYQDEMLAESLKRNTIIVLNTGAGKTHM</sequence>
<evidence type="ECO:0000313" key="2">
    <source>
        <dbReference type="EMBL" id="CAD0114123.1"/>
    </source>
</evidence>
<name>A0A9N8PVE5_9PEZI</name>
<organism evidence="2 3">
    <name type="scientific">Aureobasidium uvarum</name>
    <dbReference type="NCBI Taxonomy" id="2773716"/>
    <lineage>
        <taxon>Eukaryota</taxon>
        <taxon>Fungi</taxon>
        <taxon>Dikarya</taxon>
        <taxon>Ascomycota</taxon>
        <taxon>Pezizomycotina</taxon>
        <taxon>Dothideomycetes</taxon>
        <taxon>Dothideomycetidae</taxon>
        <taxon>Dothideales</taxon>
        <taxon>Saccotheciaceae</taxon>
        <taxon>Aureobasidium</taxon>
    </lineage>
</organism>
<protein>
    <submittedName>
        <fullName evidence="2">Uncharacterized protein</fullName>
    </submittedName>
</protein>
<dbReference type="Proteomes" id="UP000745764">
    <property type="component" value="Unassembled WGS sequence"/>
</dbReference>
<accession>A0A9N8PVE5</accession>
<dbReference type="OrthoDB" id="416741at2759"/>
<dbReference type="AlphaFoldDB" id="A0A9N8PVE5"/>
<feature type="compositionally biased region" description="Pro residues" evidence="1">
    <location>
        <begin position="1"/>
        <end position="11"/>
    </location>
</feature>
<dbReference type="InterPro" id="IPR027417">
    <property type="entry name" value="P-loop_NTPase"/>
</dbReference>
<dbReference type="SUPFAM" id="SSF52540">
    <property type="entry name" value="P-loop containing nucleoside triphosphate hydrolases"/>
    <property type="match status" value="1"/>
</dbReference>